<dbReference type="Proteomes" id="UP000596660">
    <property type="component" value="Unplaced"/>
</dbReference>
<reference evidence="1" key="1">
    <citation type="journal article" date="2017" name="Nature">
        <title>The genome of Chenopodium quinoa.</title>
        <authorList>
            <person name="Jarvis D.E."/>
            <person name="Ho Y.S."/>
            <person name="Lightfoot D.J."/>
            <person name="Schmoeckel S.M."/>
            <person name="Li B."/>
            <person name="Borm T.J.A."/>
            <person name="Ohyanagi H."/>
            <person name="Mineta K."/>
            <person name="Michell C.T."/>
            <person name="Saber N."/>
            <person name="Kharbatia N.M."/>
            <person name="Rupper R.R."/>
            <person name="Sharp A.R."/>
            <person name="Dally N."/>
            <person name="Boughton B.A."/>
            <person name="Woo Y.H."/>
            <person name="Gao G."/>
            <person name="Schijlen E.G.W.M."/>
            <person name="Guo X."/>
            <person name="Momin A.A."/>
            <person name="Negrao S."/>
            <person name="Al-Babili S."/>
            <person name="Gehring C."/>
            <person name="Roessner U."/>
            <person name="Jung C."/>
            <person name="Murphy K."/>
            <person name="Arold S.T."/>
            <person name="Gojobori T."/>
            <person name="van der Linden C.G."/>
            <person name="van Loo E.N."/>
            <person name="Jellen E.N."/>
            <person name="Maughan P.J."/>
            <person name="Tester M."/>
        </authorList>
    </citation>
    <scope>NUCLEOTIDE SEQUENCE [LARGE SCALE GENOMIC DNA]</scope>
    <source>
        <strain evidence="1">cv. PI 614886</strain>
    </source>
</reference>
<reference evidence="1" key="2">
    <citation type="submission" date="2021-03" db="UniProtKB">
        <authorList>
            <consortium name="EnsemblPlants"/>
        </authorList>
    </citation>
    <scope>IDENTIFICATION</scope>
</reference>
<evidence type="ECO:0000313" key="1">
    <source>
        <dbReference type="EnsemblPlants" id="AUR62040395-RA:cds"/>
    </source>
</evidence>
<name>A0A803N4S9_CHEQI</name>
<sequence>MLQNWSIEKQRQRQLKREAAASNINKGRVIMNSAEECVLNYGLDNFPGVNPDDGNYNQGNPLVGLVDEFKLFINYKIAAQCTGKQDAHNKVGFGCIVQYYFKFILQAPSEKPVPRIVDAGNSEVVRKVRQVAAQFGDSKSDGILVTAAADALLTFKKDNEEGEVLYLDHLKRVPGKWGVYPRLAGWTQDKVKNAVLQDRKADDSYSNMLAAGDCYCGMFGGALTRLECRVDLVLIAVCVVHDLLCYCSVRGCYAAAVWWLLDSEKVQQAMAGSSGAHGAQGCLLGDVRELGK</sequence>
<dbReference type="EnsemblPlants" id="AUR62040395-RA">
    <property type="protein sequence ID" value="AUR62040395-RA:cds"/>
    <property type="gene ID" value="AUR62040395"/>
</dbReference>
<protein>
    <submittedName>
        <fullName evidence="1">Uncharacterized protein</fullName>
    </submittedName>
</protein>
<proteinExistence type="predicted"/>
<dbReference type="Gramene" id="AUR62040395-RA">
    <property type="protein sequence ID" value="AUR62040395-RA:cds"/>
    <property type="gene ID" value="AUR62040395"/>
</dbReference>
<organism evidence="1 2">
    <name type="scientific">Chenopodium quinoa</name>
    <name type="common">Quinoa</name>
    <dbReference type="NCBI Taxonomy" id="63459"/>
    <lineage>
        <taxon>Eukaryota</taxon>
        <taxon>Viridiplantae</taxon>
        <taxon>Streptophyta</taxon>
        <taxon>Embryophyta</taxon>
        <taxon>Tracheophyta</taxon>
        <taxon>Spermatophyta</taxon>
        <taxon>Magnoliopsida</taxon>
        <taxon>eudicotyledons</taxon>
        <taxon>Gunneridae</taxon>
        <taxon>Pentapetalae</taxon>
        <taxon>Caryophyllales</taxon>
        <taxon>Chenopodiaceae</taxon>
        <taxon>Chenopodioideae</taxon>
        <taxon>Atripliceae</taxon>
        <taxon>Chenopodium</taxon>
    </lineage>
</organism>
<dbReference type="AlphaFoldDB" id="A0A803N4S9"/>
<evidence type="ECO:0000313" key="2">
    <source>
        <dbReference type="Proteomes" id="UP000596660"/>
    </source>
</evidence>
<keyword evidence="2" id="KW-1185">Reference proteome</keyword>
<accession>A0A803N4S9</accession>